<protein>
    <submittedName>
        <fullName evidence="2">Uncharacterized protein</fullName>
    </submittedName>
</protein>
<accession>A0A699W0Q3</accession>
<comment type="caution">
    <text evidence="2">The sequence shown here is derived from an EMBL/GenBank/DDBJ whole genome shotgun (WGS) entry which is preliminary data.</text>
</comment>
<evidence type="ECO:0000313" key="2">
    <source>
        <dbReference type="EMBL" id="GFD40249.1"/>
    </source>
</evidence>
<feature type="compositionally biased region" description="Basic and acidic residues" evidence="1">
    <location>
        <begin position="1"/>
        <end position="10"/>
    </location>
</feature>
<evidence type="ECO:0000256" key="1">
    <source>
        <dbReference type="SAM" id="MobiDB-lite"/>
    </source>
</evidence>
<reference evidence="2" key="1">
    <citation type="journal article" date="2019" name="Sci. Rep.">
        <title>Draft genome of Tanacetum cinerariifolium, the natural source of mosquito coil.</title>
        <authorList>
            <person name="Yamashiro T."/>
            <person name="Shiraishi A."/>
            <person name="Satake H."/>
            <person name="Nakayama K."/>
        </authorList>
    </citation>
    <scope>NUCLEOTIDE SEQUENCE</scope>
</reference>
<proteinExistence type="predicted"/>
<sequence length="88" mass="9122">VIEGRAHSTDLAKLTRQAQPSPDQAGQAPEIVLVVEAALTGGTLLMEIVLKVRNASMALGSRMITPTPPTGRGSTMDIAITTKTALAI</sequence>
<feature type="non-terminal residue" evidence="2">
    <location>
        <position position="1"/>
    </location>
</feature>
<organism evidence="2">
    <name type="scientific">Tanacetum cinerariifolium</name>
    <name type="common">Dalmatian daisy</name>
    <name type="synonym">Chrysanthemum cinerariifolium</name>
    <dbReference type="NCBI Taxonomy" id="118510"/>
    <lineage>
        <taxon>Eukaryota</taxon>
        <taxon>Viridiplantae</taxon>
        <taxon>Streptophyta</taxon>
        <taxon>Embryophyta</taxon>
        <taxon>Tracheophyta</taxon>
        <taxon>Spermatophyta</taxon>
        <taxon>Magnoliopsida</taxon>
        <taxon>eudicotyledons</taxon>
        <taxon>Gunneridae</taxon>
        <taxon>Pentapetalae</taxon>
        <taxon>asterids</taxon>
        <taxon>campanulids</taxon>
        <taxon>Asterales</taxon>
        <taxon>Asteraceae</taxon>
        <taxon>Asteroideae</taxon>
        <taxon>Anthemideae</taxon>
        <taxon>Anthemidinae</taxon>
        <taxon>Tanacetum</taxon>
    </lineage>
</organism>
<feature type="region of interest" description="Disordered" evidence="1">
    <location>
        <begin position="1"/>
        <end position="27"/>
    </location>
</feature>
<dbReference type="AlphaFoldDB" id="A0A699W0Q3"/>
<gene>
    <name evidence="2" type="ORF">Tci_912218</name>
</gene>
<name>A0A699W0Q3_TANCI</name>
<dbReference type="EMBL" id="BKCJ011530786">
    <property type="protein sequence ID" value="GFD40249.1"/>
    <property type="molecule type" value="Genomic_DNA"/>
</dbReference>